<dbReference type="STRING" id="651182.TOL2_C08140"/>
<evidence type="ECO:0000313" key="2">
    <source>
        <dbReference type="Proteomes" id="UP000007347"/>
    </source>
</evidence>
<proteinExistence type="predicted"/>
<accession>K0NJA9</accession>
<dbReference type="RefSeq" id="WP_014956334.1">
    <property type="nucleotide sequence ID" value="NC_018645.1"/>
</dbReference>
<dbReference type="PATRIC" id="fig|651182.5.peg.975"/>
<dbReference type="GO" id="GO:0016740">
    <property type="term" value="F:transferase activity"/>
    <property type="evidence" value="ECO:0007669"/>
    <property type="project" value="UniProtKB-KW"/>
</dbReference>
<name>K0NJA9_DESTT</name>
<dbReference type="EMBL" id="FO203503">
    <property type="protein sequence ID" value="CCK78982.1"/>
    <property type="molecule type" value="Genomic_DNA"/>
</dbReference>
<protein>
    <submittedName>
        <fullName evidence="1">Conserved uncharacterized protein, related to glycosyl transferase 1</fullName>
    </submittedName>
</protein>
<evidence type="ECO:0000313" key="1">
    <source>
        <dbReference type="EMBL" id="CCK78982.1"/>
    </source>
</evidence>
<keyword evidence="1" id="KW-0808">Transferase</keyword>
<dbReference type="KEGG" id="dto:TOL2_C08140"/>
<organism evidence="1 2">
    <name type="scientific">Desulfobacula toluolica (strain DSM 7467 / Tol2)</name>
    <dbReference type="NCBI Taxonomy" id="651182"/>
    <lineage>
        <taxon>Bacteria</taxon>
        <taxon>Pseudomonadati</taxon>
        <taxon>Thermodesulfobacteriota</taxon>
        <taxon>Desulfobacteria</taxon>
        <taxon>Desulfobacterales</taxon>
        <taxon>Desulfobacteraceae</taxon>
        <taxon>Desulfobacula</taxon>
    </lineage>
</organism>
<dbReference type="Proteomes" id="UP000007347">
    <property type="component" value="Chromosome"/>
</dbReference>
<dbReference type="SUPFAM" id="SSF53756">
    <property type="entry name" value="UDP-Glycosyltransferase/glycogen phosphorylase"/>
    <property type="match status" value="1"/>
</dbReference>
<reference evidence="1 2" key="1">
    <citation type="journal article" date="2013" name="Environ. Microbiol.">
        <title>Complete genome, catabolic sub-proteomes and key-metabolites of Desulfobacula toluolica Tol2, a marine, aromatic compound-degrading, sulfate-reducing bacterium.</title>
        <authorList>
            <person name="Wohlbrand L."/>
            <person name="Jacob J.H."/>
            <person name="Kube M."/>
            <person name="Mussmann M."/>
            <person name="Jarling R."/>
            <person name="Beck A."/>
            <person name="Amann R."/>
            <person name="Wilkes H."/>
            <person name="Reinhardt R."/>
            <person name="Rabus R."/>
        </authorList>
    </citation>
    <scope>NUCLEOTIDE SEQUENCE [LARGE SCALE GENOMIC DNA]</scope>
    <source>
        <strain evidence="2">DSM 7467 / Tol2</strain>
    </source>
</reference>
<gene>
    <name evidence="1" type="ordered locus">TOL2_C08140</name>
</gene>
<dbReference type="AlphaFoldDB" id="K0NJA9"/>
<sequence>MKEANSKLSMTNQRKILLENHSYLRTVVVASNAIQSGTSTGGIMHSLLGSWPRDKLVQIVTPFLESGTPDFDSCKDYYIIPPVGGVKKINSSASQLRKSSYARLPAWGKRIKPWFPYLKILFSPLREYLCSRSAYISKLENSLRCLRPEIVYALVGNYFLAKAVTLACKKARVPLYLHIVDDYVTSLYDGEFSQNYLKKMSVYWLKEAIEYATGHAAIGPHMAQEYQRRYGCDWSWFTTLCQASDYDPLPYFHHPKEPIKFVFAGNITLGRWHLLQKLGNSLSKLAKEGIYGCLTIYTSPASIEVYGRKLENFPIVNLQPWVPVSDLPNIFHKADVLVHVESFGADYVKYTKWSLSSKISQYMMAGRPILAFGEPSLASIRLVGEHDTGFVLGSFEERSIKSVLKDLIKNHEKRIALGENGRCFAMKAFDFESRRENFRQELLKAYNNWHDRQA</sequence>
<dbReference type="Gene3D" id="3.40.50.2000">
    <property type="entry name" value="Glycogen Phosphorylase B"/>
    <property type="match status" value="1"/>
</dbReference>
<keyword evidence="2" id="KW-1185">Reference proteome</keyword>
<dbReference type="HOGENOM" id="CLU_602354_0_0_7"/>